<dbReference type="EMBL" id="GBRH01258283">
    <property type="protein sequence ID" value="JAD39612.1"/>
    <property type="molecule type" value="Transcribed_RNA"/>
</dbReference>
<reference evidence="1" key="2">
    <citation type="journal article" date="2015" name="Data Brief">
        <title>Shoot transcriptome of the giant reed, Arundo donax.</title>
        <authorList>
            <person name="Barrero R.A."/>
            <person name="Guerrero F.D."/>
            <person name="Moolhuijzen P."/>
            <person name="Goolsby J.A."/>
            <person name="Tidwell J."/>
            <person name="Bellgard S.E."/>
            <person name="Bellgard M.I."/>
        </authorList>
    </citation>
    <scope>NUCLEOTIDE SEQUENCE</scope>
    <source>
        <tissue evidence="1">Shoot tissue taken approximately 20 cm above the soil surface</tissue>
    </source>
</reference>
<name>A0A0A8ZXW7_ARUDO</name>
<accession>A0A0A8ZXW7</accession>
<proteinExistence type="predicted"/>
<protein>
    <submittedName>
        <fullName evidence="1">Uncharacterized protein</fullName>
    </submittedName>
</protein>
<evidence type="ECO:0000313" key="1">
    <source>
        <dbReference type="EMBL" id="JAD39612.1"/>
    </source>
</evidence>
<organism evidence="1">
    <name type="scientific">Arundo donax</name>
    <name type="common">Giant reed</name>
    <name type="synonym">Donax arundinaceus</name>
    <dbReference type="NCBI Taxonomy" id="35708"/>
    <lineage>
        <taxon>Eukaryota</taxon>
        <taxon>Viridiplantae</taxon>
        <taxon>Streptophyta</taxon>
        <taxon>Embryophyta</taxon>
        <taxon>Tracheophyta</taxon>
        <taxon>Spermatophyta</taxon>
        <taxon>Magnoliopsida</taxon>
        <taxon>Liliopsida</taxon>
        <taxon>Poales</taxon>
        <taxon>Poaceae</taxon>
        <taxon>PACMAD clade</taxon>
        <taxon>Arundinoideae</taxon>
        <taxon>Arundineae</taxon>
        <taxon>Arundo</taxon>
    </lineage>
</organism>
<reference evidence="1" key="1">
    <citation type="submission" date="2014-09" db="EMBL/GenBank/DDBJ databases">
        <authorList>
            <person name="Magalhaes I.L.F."/>
            <person name="Oliveira U."/>
            <person name="Santos F.R."/>
            <person name="Vidigal T.H.D.A."/>
            <person name="Brescovit A.D."/>
            <person name="Santos A.J."/>
        </authorList>
    </citation>
    <scope>NUCLEOTIDE SEQUENCE</scope>
    <source>
        <tissue evidence="1">Shoot tissue taken approximately 20 cm above the soil surface</tissue>
    </source>
</reference>
<dbReference type="AlphaFoldDB" id="A0A0A8ZXW7"/>
<sequence length="31" mass="3750">MAFQFLIVELNHRIKFYVVGLNHRIECPQFS</sequence>